<evidence type="ECO:0000313" key="2">
    <source>
        <dbReference type="Proteomes" id="UP000266649"/>
    </source>
</evidence>
<accession>A0A398BNW0</accession>
<evidence type="ECO:0000313" key="1">
    <source>
        <dbReference type="EMBL" id="RID91197.1"/>
    </source>
</evidence>
<keyword evidence="2" id="KW-1185">Reference proteome</keyword>
<comment type="caution">
    <text evidence="1">The sequence shown here is derived from an EMBL/GenBank/DDBJ whole genome shotgun (WGS) entry which is preliminary data.</text>
</comment>
<sequence>MWDGNAAPGTHQIALREEVMDMASLPETLMDQARAERARLLALTIADMPPPPDDLSLLIDTICMRNRFTARAEAWRHIGINPNRGRDLIARSARAIDWPIWFTTLAYAIR</sequence>
<name>A0A398BNW0_9RHOB</name>
<reference evidence="1 2" key="1">
    <citation type="submission" date="2018-09" db="EMBL/GenBank/DDBJ databases">
        <title>Gemmobacter lutimaris sp. nov., a marine bacterium isolated from tidal flat.</title>
        <authorList>
            <person name="Lee D.W."/>
            <person name="Yoo Y."/>
            <person name="Kim J.-J."/>
            <person name="Kim B.S."/>
        </authorList>
    </citation>
    <scope>NUCLEOTIDE SEQUENCE [LARGE SCALE GENOMIC DNA]</scope>
    <source>
        <strain evidence="1 2">YJ-T1-11</strain>
    </source>
</reference>
<dbReference type="EMBL" id="QXXQ01000007">
    <property type="protein sequence ID" value="RID91197.1"/>
    <property type="molecule type" value="Genomic_DNA"/>
</dbReference>
<gene>
    <name evidence="1" type="ORF">D2N39_13125</name>
</gene>
<proteinExistence type="predicted"/>
<protein>
    <submittedName>
        <fullName evidence="1">Uncharacterized protein</fullName>
    </submittedName>
</protein>
<dbReference type="AlphaFoldDB" id="A0A398BNW0"/>
<dbReference type="Proteomes" id="UP000266649">
    <property type="component" value="Unassembled WGS sequence"/>
</dbReference>
<organism evidence="1 2">
    <name type="scientific">Gemmobacter lutimaris</name>
    <dbReference type="NCBI Taxonomy" id="2306023"/>
    <lineage>
        <taxon>Bacteria</taxon>
        <taxon>Pseudomonadati</taxon>
        <taxon>Pseudomonadota</taxon>
        <taxon>Alphaproteobacteria</taxon>
        <taxon>Rhodobacterales</taxon>
        <taxon>Paracoccaceae</taxon>
        <taxon>Gemmobacter</taxon>
    </lineage>
</organism>